<feature type="transmembrane region" description="Helical" evidence="7">
    <location>
        <begin position="45"/>
        <end position="65"/>
    </location>
</feature>
<keyword evidence="5 7" id="KW-1133">Transmembrane helix</keyword>
<dbReference type="PANTHER" id="PTHR33452">
    <property type="entry name" value="OXIDOREDUCTASE CATD-RELATED"/>
    <property type="match status" value="1"/>
</dbReference>
<reference evidence="8" key="1">
    <citation type="submission" date="2020-12" db="EMBL/GenBank/DDBJ databases">
        <title>Marinomonas arctica sp. nov., a psychrotolerant bacterium isolated from the Arctic.</title>
        <authorList>
            <person name="Zhang Y."/>
        </authorList>
    </citation>
    <scope>NUCLEOTIDE SEQUENCE</scope>
    <source>
        <strain evidence="8">C1424</strain>
    </source>
</reference>
<name>A0A934N724_9GAMM</name>
<dbReference type="Proteomes" id="UP000628710">
    <property type="component" value="Unassembled WGS sequence"/>
</dbReference>
<dbReference type="InterPro" id="IPR051907">
    <property type="entry name" value="DoxX-like_oxidoreductase"/>
</dbReference>
<evidence type="ECO:0000256" key="2">
    <source>
        <dbReference type="ARBA" id="ARBA00006679"/>
    </source>
</evidence>
<comment type="similarity">
    <text evidence="2">Belongs to the DoxX family.</text>
</comment>
<gene>
    <name evidence="8" type="ORF">I8J31_13175</name>
</gene>
<comment type="subcellular location">
    <subcellularLocation>
        <location evidence="1">Cell membrane</location>
        <topology evidence="1">Multi-pass membrane protein</topology>
    </subcellularLocation>
</comment>
<evidence type="ECO:0000256" key="6">
    <source>
        <dbReference type="ARBA" id="ARBA00023136"/>
    </source>
</evidence>
<accession>A0A934N724</accession>
<feature type="transmembrane region" description="Helical" evidence="7">
    <location>
        <begin position="102"/>
        <end position="123"/>
    </location>
</feature>
<proteinExistence type="inferred from homology"/>
<feature type="transmembrane region" description="Helical" evidence="7">
    <location>
        <begin position="72"/>
        <end position="90"/>
    </location>
</feature>
<keyword evidence="9" id="KW-1185">Reference proteome</keyword>
<evidence type="ECO:0000256" key="7">
    <source>
        <dbReference type="SAM" id="Phobius"/>
    </source>
</evidence>
<dbReference type="GO" id="GO:0005886">
    <property type="term" value="C:plasma membrane"/>
    <property type="evidence" value="ECO:0007669"/>
    <property type="project" value="UniProtKB-SubCell"/>
</dbReference>
<dbReference type="RefSeq" id="WP_199469040.1">
    <property type="nucleotide sequence ID" value="NZ_JAEMNX010000015.1"/>
</dbReference>
<sequence length="137" mass="15270">MMLSKYEIYSRAALRVISAFLFMQHGAQKLFHYPPGGHNQGPLELFSLVGVAGVLEFFGGLCLLVGFCTRSVAFVLSGQMAVAYFMFYPAKAFFPVVNGGELTIMFCFVFFYFIFAGSGAWSIDEVIKNRLNRSKSD</sequence>
<dbReference type="AlphaFoldDB" id="A0A934N724"/>
<dbReference type="EMBL" id="JAEMNX010000015">
    <property type="protein sequence ID" value="MBJ7538631.1"/>
    <property type="molecule type" value="Genomic_DNA"/>
</dbReference>
<organism evidence="8 9">
    <name type="scientific">Marinomonas transparens</name>
    <dbReference type="NCBI Taxonomy" id="2795388"/>
    <lineage>
        <taxon>Bacteria</taxon>
        <taxon>Pseudomonadati</taxon>
        <taxon>Pseudomonadota</taxon>
        <taxon>Gammaproteobacteria</taxon>
        <taxon>Oceanospirillales</taxon>
        <taxon>Oceanospirillaceae</taxon>
        <taxon>Marinomonas</taxon>
    </lineage>
</organism>
<dbReference type="InterPro" id="IPR032808">
    <property type="entry name" value="DoxX"/>
</dbReference>
<evidence type="ECO:0000256" key="3">
    <source>
        <dbReference type="ARBA" id="ARBA00022475"/>
    </source>
</evidence>
<protein>
    <submittedName>
        <fullName evidence="8">DoxX family protein</fullName>
    </submittedName>
</protein>
<evidence type="ECO:0000256" key="1">
    <source>
        <dbReference type="ARBA" id="ARBA00004651"/>
    </source>
</evidence>
<evidence type="ECO:0000313" key="9">
    <source>
        <dbReference type="Proteomes" id="UP000628710"/>
    </source>
</evidence>
<comment type="caution">
    <text evidence="8">The sequence shown here is derived from an EMBL/GenBank/DDBJ whole genome shotgun (WGS) entry which is preliminary data.</text>
</comment>
<evidence type="ECO:0000256" key="4">
    <source>
        <dbReference type="ARBA" id="ARBA00022692"/>
    </source>
</evidence>
<keyword evidence="6 7" id="KW-0472">Membrane</keyword>
<dbReference type="Pfam" id="PF07681">
    <property type="entry name" value="DoxX"/>
    <property type="match status" value="1"/>
</dbReference>
<dbReference type="PANTHER" id="PTHR33452:SF4">
    <property type="entry name" value="BLL4328 PROTEIN"/>
    <property type="match status" value="1"/>
</dbReference>
<keyword evidence="3" id="KW-1003">Cell membrane</keyword>
<evidence type="ECO:0000313" key="8">
    <source>
        <dbReference type="EMBL" id="MBJ7538631.1"/>
    </source>
</evidence>
<evidence type="ECO:0000256" key="5">
    <source>
        <dbReference type="ARBA" id="ARBA00022989"/>
    </source>
</evidence>
<keyword evidence="4 7" id="KW-0812">Transmembrane</keyword>